<name>A0A0L8G8R9_OCTBM</name>
<accession>A0A0L8G8R9</accession>
<protein>
    <submittedName>
        <fullName evidence="2">Uncharacterized protein</fullName>
    </submittedName>
</protein>
<feature type="region of interest" description="Disordered" evidence="1">
    <location>
        <begin position="19"/>
        <end position="39"/>
    </location>
</feature>
<gene>
    <name evidence="2" type="ORF">OCBIM_22037888mg</name>
</gene>
<feature type="region of interest" description="Disordered" evidence="1">
    <location>
        <begin position="53"/>
        <end position="112"/>
    </location>
</feature>
<sequence>MEKFLEDITGAQSSITSLIKSRAKKNKTASAGHQSRGWREEVLWRAEGLRNERRKVGETEREREKERERERKRKREKERERTKKQRDWRLKDRERQREIKRQGKASKGGKRE</sequence>
<reference evidence="2" key="1">
    <citation type="submission" date="2015-07" db="EMBL/GenBank/DDBJ databases">
        <title>MeaNS - Measles Nucleotide Surveillance Program.</title>
        <authorList>
            <person name="Tran T."/>
            <person name="Druce J."/>
        </authorList>
    </citation>
    <scope>NUCLEOTIDE SEQUENCE</scope>
    <source>
        <strain evidence="2">UCB-OBI-ISO-001</strain>
        <tissue evidence="2">Gonad</tissue>
    </source>
</reference>
<dbReference type="EMBL" id="KQ423143">
    <property type="protein sequence ID" value="KOF73436.1"/>
    <property type="molecule type" value="Genomic_DNA"/>
</dbReference>
<organism evidence="2">
    <name type="scientific">Octopus bimaculoides</name>
    <name type="common">California two-spotted octopus</name>
    <dbReference type="NCBI Taxonomy" id="37653"/>
    <lineage>
        <taxon>Eukaryota</taxon>
        <taxon>Metazoa</taxon>
        <taxon>Spiralia</taxon>
        <taxon>Lophotrochozoa</taxon>
        <taxon>Mollusca</taxon>
        <taxon>Cephalopoda</taxon>
        <taxon>Coleoidea</taxon>
        <taxon>Octopodiformes</taxon>
        <taxon>Octopoda</taxon>
        <taxon>Incirrata</taxon>
        <taxon>Octopodidae</taxon>
        <taxon>Octopus</taxon>
    </lineage>
</organism>
<proteinExistence type="predicted"/>
<evidence type="ECO:0000313" key="2">
    <source>
        <dbReference type="EMBL" id="KOF73436.1"/>
    </source>
</evidence>
<feature type="compositionally biased region" description="Basic and acidic residues" evidence="1">
    <location>
        <begin position="53"/>
        <end position="69"/>
    </location>
</feature>
<dbReference type="AlphaFoldDB" id="A0A0L8G8R9"/>
<evidence type="ECO:0000256" key="1">
    <source>
        <dbReference type="SAM" id="MobiDB-lite"/>
    </source>
</evidence>
<feature type="compositionally biased region" description="Basic residues" evidence="1">
    <location>
        <begin position="102"/>
        <end position="112"/>
    </location>
</feature>
<feature type="compositionally biased region" description="Basic and acidic residues" evidence="1">
    <location>
        <begin position="77"/>
        <end position="101"/>
    </location>
</feature>